<dbReference type="EMBL" id="CM017707">
    <property type="protein sequence ID" value="TYG60563.1"/>
    <property type="molecule type" value="Genomic_DNA"/>
</dbReference>
<name>A0A5D2BWT8_GOSDA</name>
<evidence type="ECO:0000313" key="3">
    <source>
        <dbReference type="Proteomes" id="UP000323506"/>
    </source>
</evidence>
<gene>
    <name evidence="2" type="ORF">ES288_D07G078700v1</name>
</gene>
<proteinExistence type="predicted"/>
<evidence type="ECO:0000313" key="2">
    <source>
        <dbReference type="EMBL" id="TYG60563.1"/>
    </source>
</evidence>
<dbReference type="AlphaFoldDB" id="A0A5D2BWT8"/>
<organism evidence="2 3">
    <name type="scientific">Gossypium darwinii</name>
    <name type="common">Darwin's cotton</name>
    <name type="synonym">Gossypium barbadense var. darwinii</name>
    <dbReference type="NCBI Taxonomy" id="34276"/>
    <lineage>
        <taxon>Eukaryota</taxon>
        <taxon>Viridiplantae</taxon>
        <taxon>Streptophyta</taxon>
        <taxon>Embryophyta</taxon>
        <taxon>Tracheophyta</taxon>
        <taxon>Spermatophyta</taxon>
        <taxon>Magnoliopsida</taxon>
        <taxon>eudicotyledons</taxon>
        <taxon>Gunneridae</taxon>
        <taxon>Pentapetalae</taxon>
        <taxon>rosids</taxon>
        <taxon>malvids</taxon>
        <taxon>Malvales</taxon>
        <taxon>Malvaceae</taxon>
        <taxon>Malvoideae</taxon>
        <taxon>Gossypium</taxon>
    </lineage>
</organism>
<reference evidence="2 3" key="1">
    <citation type="submission" date="2019-06" db="EMBL/GenBank/DDBJ databases">
        <title>WGS assembly of Gossypium darwinii.</title>
        <authorList>
            <person name="Chen Z.J."/>
            <person name="Sreedasyam A."/>
            <person name="Ando A."/>
            <person name="Song Q."/>
            <person name="De L."/>
            <person name="Hulse-Kemp A."/>
            <person name="Ding M."/>
            <person name="Ye W."/>
            <person name="Kirkbride R."/>
            <person name="Jenkins J."/>
            <person name="Plott C."/>
            <person name="Lovell J."/>
            <person name="Lin Y.-M."/>
            <person name="Vaughn R."/>
            <person name="Liu B."/>
            <person name="Li W."/>
            <person name="Simpson S."/>
            <person name="Scheffler B."/>
            <person name="Saski C."/>
            <person name="Grover C."/>
            <person name="Hu G."/>
            <person name="Conover J."/>
            <person name="Carlson J."/>
            <person name="Shu S."/>
            <person name="Boston L."/>
            <person name="Williams M."/>
            <person name="Peterson D."/>
            <person name="Mcgee K."/>
            <person name="Jones D."/>
            <person name="Wendel J."/>
            <person name="Stelly D."/>
            <person name="Grimwood J."/>
            <person name="Schmutz J."/>
        </authorList>
    </citation>
    <scope>NUCLEOTIDE SEQUENCE [LARGE SCALE GENOMIC DNA]</scope>
    <source>
        <strain evidence="2">1808015.09</strain>
    </source>
</reference>
<sequence length="161" mass="17805">MFHHRLLRYARPSGLPSSGRPEPKGKSKPENTIFKAVSPCRPFRTPFMEAWWPGPAIRLTAKKEIVKIDCSSSITTSSSPAQSFMSQAKYVLFKTYLCPYSTTTILGMLFLLAYPHREDHIQKTIPTFMGSSYGSLVASRGVTAPSQAQILASSSSSLTRN</sequence>
<accession>A0A5D2BWT8</accession>
<keyword evidence="3" id="KW-1185">Reference proteome</keyword>
<protein>
    <submittedName>
        <fullName evidence="2">Uncharacterized protein</fullName>
    </submittedName>
</protein>
<feature type="region of interest" description="Disordered" evidence="1">
    <location>
        <begin position="11"/>
        <end position="30"/>
    </location>
</feature>
<dbReference type="Proteomes" id="UP000323506">
    <property type="component" value="Chromosome D07"/>
</dbReference>
<evidence type="ECO:0000256" key="1">
    <source>
        <dbReference type="SAM" id="MobiDB-lite"/>
    </source>
</evidence>